<dbReference type="InterPro" id="IPR023606">
    <property type="entry name" value="CoA-Trfase_III_dom_1_sf"/>
</dbReference>
<dbReference type="Proteomes" id="UP000301309">
    <property type="component" value="Unassembled WGS sequence"/>
</dbReference>
<evidence type="ECO:0000256" key="1">
    <source>
        <dbReference type="ARBA" id="ARBA00022679"/>
    </source>
</evidence>
<dbReference type="InterPro" id="IPR050483">
    <property type="entry name" value="CoA-transferase_III_domain"/>
</dbReference>
<name>A0A4D4KN22_STRVO</name>
<evidence type="ECO:0000313" key="2">
    <source>
        <dbReference type="EMBL" id="GDY50671.1"/>
    </source>
</evidence>
<dbReference type="GO" id="GO:0008410">
    <property type="term" value="F:CoA-transferase activity"/>
    <property type="evidence" value="ECO:0007669"/>
    <property type="project" value="TreeGrafter"/>
</dbReference>
<dbReference type="SUPFAM" id="SSF89796">
    <property type="entry name" value="CoA-transferase family III (CaiB/BaiF)"/>
    <property type="match status" value="1"/>
</dbReference>
<evidence type="ECO:0000313" key="3">
    <source>
        <dbReference type="Proteomes" id="UP000301309"/>
    </source>
</evidence>
<proteinExistence type="predicted"/>
<dbReference type="OrthoDB" id="9797653at2"/>
<dbReference type="EMBL" id="BJHW01000001">
    <property type="protein sequence ID" value="GDY50671.1"/>
    <property type="molecule type" value="Genomic_DNA"/>
</dbReference>
<dbReference type="InterPro" id="IPR044855">
    <property type="entry name" value="CoA-Trfase_III_dom3_sf"/>
</dbReference>
<dbReference type="Gene3D" id="3.30.1540.10">
    <property type="entry name" value="formyl-coa transferase, domain 3"/>
    <property type="match status" value="1"/>
</dbReference>
<dbReference type="Gene3D" id="3.40.50.10540">
    <property type="entry name" value="Crotonobetainyl-coa:carnitine coa-transferase, domain 1"/>
    <property type="match status" value="1"/>
</dbReference>
<keyword evidence="1 2" id="KW-0808">Transferase</keyword>
<sequence>MNTRRLPLDGVVVVDFTQVYAGPSCTQMLGDFGADVIKIERPGTGDLSRTSFPDEAGLDNPVFWSINRNKRSVSLDTRTEEGKQAVLDLVARADVVTSNFRAGVMDRIGFGYEALRAVNPRVIWASATGFGEKGPYAHKGGQDILTQAYTGVMWRRASDDTPVSIYPTSLCDYTTGMHMVQGILLALLHRERTGEGQKVEIAMYDSILHMQMQEAATRMNRGAEINWAAMPLTGAFQTTDGAVVMVGAFKQNPLRDICAALEIGEDLSLRPEYATPKGQQRHRPELRRLFAERFATGTTAHWMKRLEAQDLLCAPVRTMEEALRDEQTIVNGMIVEMEHPVEGSVRVLGNPVHLSATPAEVRRVPPGLGAHGDEVLGEAGYDAARLRALREAGVLR</sequence>
<protein>
    <submittedName>
        <fullName evidence="2">CoA transferase</fullName>
    </submittedName>
</protein>
<dbReference type="AlphaFoldDB" id="A0A4D4KN22"/>
<dbReference type="InterPro" id="IPR003673">
    <property type="entry name" value="CoA-Trfase_fam_III"/>
</dbReference>
<dbReference type="RefSeq" id="WP_137976376.1">
    <property type="nucleotide sequence ID" value="NZ_BAAASO010000054.1"/>
</dbReference>
<keyword evidence="3" id="KW-1185">Reference proteome</keyword>
<dbReference type="Pfam" id="PF02515">
    <property type="entry name" value="CoA_transf_3"/>
    <property type="match status" value="1"/>
</dbReference>
<organism evidence="2 3">
    <name type="scientific">Streptomyces violaceusniger</name>
    <dbReference type="NCBI Taxonomy" id="68280"/>
    <lineage>
        <taxon>Bacteria</taxon>
        <taxon>Bacillati</taxon>
        <taxon>Actinomycetota</taxon>
        <taxon>Actinomycetes</taxon>
        <taxon>Kitasatosporales</taxon>
        <taxon>Streptomycetaceae</taxon>
        <taxon>Streptomyces</taxon>
        <taxon>Streptomyces violaceusniger group</taxon>
    </lineage>
</organism>
<comment type="caution">
    <text evidence="2">The sequence shown here is derived from an EMBL/GenBank/DDBJ whole genome shotgun (WGS) entry which is preliminary data.</text>
</comment>
<reference evidence="2 3" key="1">
    <citation type="journal article" date="2020" name="Int. J. Syst. Evol. Microbiol.">
        <title>Reclassification of Streptomyces castelarensis and Streptomyces sporoclivatus as later heterotypic synonyms of Streptomyces antimycoticus.</title>
        <authorList>
            <person name="Komaki H."/>
            <person name="Tamura T."/>
        </authorList>
    </citation>
    <scope>NUCLEOTIDE SEQUENCE [LARGE SCALE GENOMIC DNA]</scope>
    <source>
        <strain evidence="2 3">NBRC 13459</strain>
    </source>
</reference>
<dbReference type="PANTHER" id="PTHR48207">
    <property type="entry name" value="SUCCINATE--HYDROXYMETHYLGLUTARATE COA-TRANSFERASE"/>
    <property type="match status" value="1"/>
</dbReference>
<accession>A0A4D4KN22</accession>
<dbReference type="PANTHER" id="PTHR48207:SF4">
    <property type="entry name" value="BLL6097 PROTEIN"/>
    <property type="match status" value="1"/>
</dbReference>
<gene>
    <name evidence="2" type="ORF">SVIO_012940</name>
</gene>